<comment type="caution">
    <text evidence="1">The sequence shown here is derived from an EMBL/GenBank/DDBJ whole genome shotgun (WGS) entry which is preliminary data.</text>
</comment>
<accession>A0A0F8ZSJ1</accession>
<proteinExistence type="predicted"/>
<sequence>VQAMQLAFKRIPVLLLLLNKEFEGKLRWEGDETGDLGFSI</sequence>
<gene>
    <name evidence="1" type="ORF">LCGC14_2738170</name>
</gene>
<dbReference type="AlphaFoldDB" id="A0A0F8ZSJ1"/>
<feature type="non-terminal residue" evidence="1">
    <location>
        <position position="1"/>
    </location>
</feature>
<organism evidence="1">
    <name type="scientific">marine sediment metagenome</name>
    <dbReference type="NCBI Taxonomy" id="412755"/>
    <lineage>
        <taxon>unclassified sequences</taxon>
        <taxon>metagenomes</taxon>
        <taxon>ecological metagenomes</taxon>
    </lineage>
</organism>
<protein>
    <submittedName>
        <fullName evidence="1">Uncharacterized protein</fullName>
    </submittedName>
</protein>
<reference evidence="1" key="1">
    <citation type="journal article" date="2015" name="Nature">
        <title>Complex archaea that bridge the gap between prokaryotes and eukaryotes.</title>
        <authorList>
            <person name="Spang A."/>
            <person name="Saw J.H."/>
            <person name="Jorgensen S.L."/>
            <person name="Zaremba-Niedzwiedzka K."/>
            <person name="Martijn J."/>
            <person name="Lind A.E."/>
            <person name="van Eijk R."/>
            <person name="Schleper C."/>
            <person name="Guy L."/>
            <person name="Ettema T.J."/>
        </authorList>
    </citation>
    <scope>NUCLEOTIDE SEQUENCE</scope>
</reference>
<evidence type="ECO:0000313" key="1">
    <source>
        <dbReference type="EMBL" id="KKK88935.1"/>
    </source>
</evidence>
<dbReference type="EMBL" id="LAZR01049739">
    <property type="protein sequence ID" value="KKK88935.1"/>
    <property type="molecule type" value="Genomic_DNA"/>
</dbReference>
<name>A0A0F8ZSJ1_9ZZZZ</name>